<proteinExistence type="predicted"/>
<accession>A0A1X9IAE2</accession>
<dbReference type="EMBL" id="KX241618">
    <property type="protein sequence ID" value="ANT45224.1"/>
    <property type="molecule type" value="Genomic_DNA"/>
</dbReference>
<evidence type="ECO:0000259" key="1">
    <source>
        <dbReference type="Pfam" id="PF07883"/>
    </source>
</evidence>
<dbReference type="InterPro" id="IPR014710">
    <property type="entry name" value="RmlC-like_jellyroll"/>
</dbReference>
<organism evidence="2 3">
    <name type="scientific">Xanthomonas phage Xoo-sp2</name>
    <dbReference type="NCBI Taxonomy" id="1852622"/>
    <lineage>
        <taxon>Viruses</taxon>
        <taxon>Duplodnaviria</taxon>
        <taxon>Heunggongvirae</taxon>
        <taxon>Uroviricota</taxon>
        <taxon>Caudoviricetes</taxon>
        <taxon>Mesyanzhinovviridae</taxon>
        <taxon>Bradleyvirinae</taxon>
        <taxon>Xooduovirus</taxon>
        <taxon>Xooduovirus Xoosp2</taxon>
    </lineage>
</organism>
<protein>
    <recommendedName>
        <fullName evidence="1">Cupin type-2 domain-containing protein</fullName>
    </recommendedName>
</protein>
<dbReference type="Pfam" id="PF07883">
    <property type="entry name" value="Cupin_2"/>
    <property type="match status" value="1"/>
</dbReference>
<evidence type="ECO:0000313" key="2">
    <source>
        <dbReference type="EMBL" id="ANT45224.1"/>
    </source>
</evidence>
<dbReference type="SUPFAM" id="SSF51182">
    <property type="entry name" value="RmlC-like cupins"/>
    <property type="match status" value="1"/>
</dbReference>
<feature type="domain" description="Cupin type-2" evidence="1">
    <location>
        <begin position="24"/>
        <end position="90"/>
    </location>
</feature>
<dbReference type="InterPro" id="IPR011051">
    <property type="entry name" value="RmlC_Cupin_sf"/>
</dbReference>
<evidence type="ECO:0000313" key="3">
    <source>
        <dbReference type="Proteomes" id="UP000223047"/>
    </source>
</evidence>
<dbReference type="InterPro" id="IPR013096">
    <property type="entry name" value="Cupin_2"/>
</dbReference>
<name>A0A1X9IAE2_9CAUD</name>
<gene>
    <name evidence="2" type="ORF">Xoosp2_2</name>
</gene>
<sequence>MFEQPKPHIAYRGGDEASGGVFVVETIAPAGWELESHRHRHAHTSVLVSGVADVTIDGVTRRLEGYQLVTVPANTVHKVVAVTPIVWLCLWAGDLAPRQEVEDSLRLSDTHKLSSACGNCPGGCEPA</sequence>
<dbReference type="Proteomes" id="UP000223047">
    <property type="component" value="Segment"/>
</dbReference>
<reference evidence="2 3" key="1">
    <citation type="submission" date="2016-05" db="EMBL/GenBank/DDBJ databases">
        <title>A Novel Xanthomonas Oryzae pv. Oryzae Phage Xoo-sp2 as Possible Biocontrol Agent in Plant.</title>
        <authorList>
            <person name="Dong Z."/>
            <person name="Liu J."/>
            <person name="Peng D."/>
        </authorList>
    </citation>
    <scope>NUCLEOTIDE SEQUENCE [LARGE SCALE GENOMIC DNA]</scope>
</reference>
<keyword evidence="3" id="KW-1185">Reference proteome</keyword>
<dbReference type="Gene3D" id="2.60.120.10">
    <property type="entry name" value="Jelly Rolls"/>
    <property type="match status" value="1"/>
</dbReference>